<evidence type="ECO:0000256" key="4">
    <source>
        <dbReference type="ARBA" id="ARBA00022692"/>
    </source>
</evidence>
<keyword evidence="2" id="KW-0813">Transport</keyword>
<dbReference type="HOGENOM" id="CLU_045498_7_0_2"/>
<dbReference type="Proteomes" id="UP000001941">
    <property type="component" value="Chromosome"/>
</dbReference>
<evidence type="ECO:0000256" key="5">
    <source>
        <dbReference type="ARBA" id="ARBA00022989"/>
    </source>
</evidence>
<accession>Q2FQA4</accession>
<evidence type="ECO:0000256" key="1">
    <source>
        <dbReference type="ARBA" id="ARBA00004651"/>
    </source>
</evidence>
<feature type="transmembrane region" description="Helical" evidence="7">
    <location>
        <begin position="201"/>
        <end position="219"/>
    </location>
</feature>
<feature type="transmembrane region" description="Helical" evidence="7">
    <location>
        <begin position="96"/>
        <end position="114"/>
    </location>
</feature>
<organism evidence="8 9">
    <name type="scientific">Methanospirillum hungatei JF-1 (strain ATCC 27890 / DSM 864 / NBRC 100397 / JF-1)</name>
    <dbReference type="NCBI Taxonomy" id="323259"/>
    <lineage>
        <taxon>Archaea</taxon>
        <taxon>Methanobacteriati</taxon>
        <taxon>Methanobacteriota</taxon>
        <taxon>Stenosarchaea group</taxon>
        <taxon>Methanomicrobia</taxon>
        <taxon>Methanomicrobiales</taxon>
        <taxon>Methanospirillaceae</taxon>
        <taxon>Methanospirillum</taxon>
    </lineage>
</organism>
<reference evidence="9" key="1">
    <citation type="journal article" date="2016" name="Stand. Genomic Sci.">
        <title>Complete genome sequence of Methanospirillum hungatei type strain JF1.</title>
        <authorList>
            <person name="Gunsalus R.P."/>
            <person name="Cook L.E."/>
            <person name="Crable B."/>
            <person name="Rohlin L."/>
            <person name="McDonald E."/>
            <person name="Mouttaki H."/>
            <person name="Sieber J.R."/>
            <person name="Poweleit N."/>
            <person name="Zhou H."/>
            <person name="Lapidus A.L."/>
            <person name="Daligault H.E."/>
            <person name="Land M."/>
            <person name="Gilna P."/>
            <person name="Ivanova N."/>
            <person name="Kyrpides N."/>
            <person name="Culley D.E."/>
            <person name="McInerney M.J."/>
        </authorList>
    </citation>
    <scope>NUCLEOTIDE SEQUENCE [LARGE SCALE GENOMIC DNA]</scope>
    <source>
        <strain evidence="9">ATCC 27890 / DSM 864 / NBRC 100397 / JF-1</strain>
    </source>
</reference>
<evidence type="ECO:0000313" key="8">
    <source>
        <dbReference type="EMBL" id="ABD39934.1"/>
    </source>
</evidence>
<dbReference type="RefSeq" id="WP_011447230.1">
    <property type="nucleotide sequence ID" value="NC_007796.1"/>
</dbReference>
<dbReference type="OrthoDB" id="117761at2157"/>
<feature type="transmembrane region" description="Helical" evidence="7">
    <location>
        <begin position="71"/>
        <end position="90"/>
    </location>
</feature>
<dbReference type="EnsemblBacteria" id="ABD39934">
    <property type="protein sequence ID" value="ABD39934"/>
    <property type="gene ID" value="Mhun_0158"/>
</dbReference>
<keyword evidence="3 7" id="KW-1003">Cell membrane</keyword>
<dbReference type="InParanoid" id="Q2FQA4"/>
<dbReference type="EMBL" id="CP000254">
    <property type="protein sequence ID" value="ABD39934.1"/>
    <property type="molecule type" value="Genomic_DNA"/>
</dbReference>
<feature type="transmembrane region" description="Helical" evidence="7">
    <location>
        <begin position="231"/>
        <end position="249"/>
    </location>
</feature>
<evidence type="ECO:0000256" key="6">
    <source>
        <dbReference type="ARBA" id="ARBA00023136"/>
    </source>
</evidence>
<dbReference type="AlphaFoldDB" id="Q2FQA4"/>
<comment type="similarity">
    <text evidence="7">Belongs to the 4-toluene sulfonate uptake permease (TSUP) (TC 2.A.102) family.</text>
</comment>
<dbReference type="GeneID" id="3925065"/>
<keyword evidence="4 7" id="KW-0812">Transmembrane</keyword>
<name>Q2FQA4_METHJ</name>
<evidence type="ECO:0000256" key="7">
    <source>
        <dbReference type="RuleBase" id="RU363041"/>
    </source>
</evidence>
<comment type="subcellular location">
    <subcellularLocation>
        <location evidence="1 7">Cell membrane</location>
        <topology evidence="1 7">Multi-pass membrane protein</topology>
    </subcellularLocation>
</comment>
<dbReference type="PANTHER" id="PTHR30269">
    <property type="entry name" value="TRANSMEMBRANE PROTEIN YFCA"/>
    <property type="match status" value="1"/>
</dbReference>
<dbReference type="InterPro" id="IPR002781">
    <property type="entry name" value="TM_pro_TauE-like"/>
</dbReference>
<sequence>MDELFVFGAAFLAGLINALAGGGTLVSFPALLALGIPPVTANITNTLSLCPGYCGGMIAQRKEFAFQKSRIHQILPICIAGGLIGGFLLIHSDESSFRTLIPYLILFATVLLAVQDRTKNFLIHGSYHIDHPRLVSGGGFLLLFLAALYGGYFGAGVSVIIIAVLGLLYDDSLVSLNILKLIISFSVNLVASLYFIFTGSILWALVVIMSIGSVFGGLVGGTFVEMVHPEIFRWIIVGLGLCISLWYFICG</sequence>
<proteinExistence type="inferred from homology"/>
<gene>
    <name evidence="8" type="ordered locus">Mhun_0158</name>
</gene>
<dbReference type="eggNOG" id="arCOG09610">
    <property type="taxonomic scope" value="Archaea"/>
</dbReference>
<keyword evidence="6 7" id="KW-0472">Membrane</keyword>
<evidence type="ECO:0000256" key="2">
    <source>
        <dbReference type="ARBA" id="ARBA00022448"/>
    </source>
</evidence>
<feature type="transmembrane region" description="Helical" evidence="7">
    <location>
        <begin position="135"/>
        <end position="168"/>
    </location>
</feature>
<dbReference type="InterPro" id="IPR052017">
    <property type="entry name" value="TSUP"/>
</dbReference>
<keyword evidence="9" id="KW-1185">Reference proteome</keyword>
<dbReference type="Pfam" id="PF01925">
    <property type="entry name" value="TauE"/>
    <property type="match status" value="1"/>
</dbReference>
<keyword evidence="5 7" id="KW-1133">Transmembrane helix</keyword>
<feature type="transmembrane region" description="Helical" evidence="7">
    <location>
        <begin position="174"/>
        <end position="196"/>
    </location>
</feature>
<dbReference type="STRING" id="323259.Mhun_0158"/>
<evidence type="ECO:0000313" key="9">
    <source>
        <dbReference type="Proteomes" id="UP000001941"/>
    </source>
</evidence>
<dbReference type="GO" id="GO:0005886">
    <property type="term" value="C:plasma membrane"/>
    <property type="evidence" value="ECO:0007669"/>
    <property type="project" value="UniProtKB-SubCell"/>
</dbReference>
<dbReference type="KEGG" id="mhu:Mhun_0158"/>
<protein>
    <recommendedName>
        <fullName evidence="7">Probable membrane transporter protein</fullName>
    </recommendedName>
</protein>
<evidence type="ECO:0000256" key="3">
    <source>
        <dbReference type="ARBA" id="ARBA00022475"/>
    </source>
</evidence>
<dbReference type="PANTHER" id="PTHR30269:SF0">
    <property type="entry name" value="MEMBRANE TRANSPORTER PROTEIN YFCA-RELATED"/>
    <property type="match status" value="1"/>
</dbReference>